<accession>A0ABV0JY37</accession>
<proteinExistence type="predicted"/>
<dbReference type="PANTHER" id="PTHR39441">
    <property type="entry name" value="DUF2252 DOMAIN-CONTAINING PROTEIN"/>
    <property type="match status" value="1"/>
</dbReference>
<protein>
    <submittedName>
        <fullName evidence="2">DUF2252 domain-containing protein</fullName>
    </submittedName>
</protein>
<keyword evidence="3" id="KW-1185">Reference proteome</keyword>
<gene>
    <name evidence="2" type="ORF">NC992_00955</name>
</gene>
<dbReference type="EMBL" id="JAMPKX010000001">
    <property type="protein sequence ID" value="MEP0945429.1"/>
    <property type="molecule type" value="Genomic_DNA"/>
</dbReference>
<comment type="caution">
    <text evidence="2">The sequence shown here is derived from an EMBL/GenBank/DDBJ whole genome shotgun (WGS) entry which is preliminary data.</text>
</comment>
<dbReference type="Pfam" id="PF10009">
    <property type="entry name" value="DUF2252"/>
    <property type="match status" value="1"/>
</dbReference>
<evidence type="ECO:0000313" key="3">
    <source>
        <dbReference type="Proteomes" id="UP001482513"/>
    </source>
</evidence>
<feature type="compositionally biased region" description="Polar residues" evidence="1">
    <location>
        <begin position="1"/>
        <end position="10"/>
    </location>
</feature>
<evidence type="ECO:0000313" key="2">
    <source>
        <dbReference type="EMBL" id="MEP0945429.1"/>
    </source>
</evidence>
<evidence type="ECO:0000256" key="1">
    <source>
        <dbReference type="SAM" id="MobiDB-lite"/>
    </source>
</evidence>
<dbReference type="Proteomes" id="UP001482513">
    <property type="component" value="Unassembled WGS sequence"/>
</dbReference>
<dbReference type="RefSeq" id="WP_242021366.1">
    <property type="nucleotide sequence ID" value="NZ_JAMPKX010000001.1"/>
</dbReference>
<dbReference type="PANTHER" id="PTHR39441:SF1">
    <property type="entry name" value="DUF2252 DOMAIN-CONTAINING PROTEIN"/>
    <property type="match status" value="1"/>
</dbReference>
<sequence>MVTADESASSPVADADMPQSVADRMAAGKALRQRVKRSDLGEYHPPANRPDPVDLLQAQATTRLPSLVPLRYGRMLASPFAFLRGSAAVMVADVAPAPTTGIEVQACGDMHVSNFGVFASAERNLVFAINDFDETYPAPWEWDLKRLAASIVVAGRYLGGDRSLCQNSVRAAIESYRQHLAAYANLPYLELWYDNITESELLGKLPDSAEKYAQRVLDKARDRNHLQVLDEMTNLVDDRHHIIESPPLVVRAETLSDGPTVLADVKTLLQDYLTSLSGDRRFLLSRYRLLDVARKVVGVGSVGTRCWVLYLEGKDASDPLFLQVKEVQPSALAPYSSARCDHRLPDDHQGRRVVIGQKLIQGSPDIFLGWGSLNGTHYYVRQLRDMKGGFKLEPDKFQLSRLPDYCTLCGWALALAHAKSCDAAMLAGYIGKGDALADALVLFAEAYADQTERDYDRLVSAAKQGRIPVDYED</sequence>
<name>A0ABV0JY37_9CYAN</name>
<feature type="region of interest" description="Disordered" evidence="1">
    <location>
        <begin position="1"/>
        <end position="30"/>
    </location>
</feature>
<organism evidence="2 3">
    <name type="scientific">Leptolyngbya subtilissima DQ-A4</name>
    <dbReference type="NCBI Taxonomy" id="2933933"/>
    <lineage>
        <taxon>Bacteria</taxon>
        <taxon>Bacillati</taxon>
        <taxon>Cyanobacteriota</taxon>
        <taxon>Cyanophyceae</taxon>
        <taxon>Leptolyngbyales</taxon>
        <taxon>Leptolyngbyaceae</taxon>
        <taxon>Leptolyngbya group</taxon>
        <taxon>Leptolyngbya</taxon>
    </lineage>
</organism>
<reference evidence="2 3" key="1">
    <citation type="submission" date="2022-04" db="EMBL/GenBank/DDBJ databases">
        <title>Positive selection, recombination, and allopatry shape intraspecific diversity of widespread and dominant cyanobacteria.</title>
        <authorList>
            <person name="Wei J."/>
            <person name="Shu W."/>
            <person name="Hu C."/>
        </authorList>
    </citation>
    <scope>NUCLEOTIDE SEQUENCE [LARGE SCALE GENOMIC DNA]</scope>
    <source>
        <strain evidence="2 3">DQ-A4</strain>
    </source>
</reference>
<dbReference type="InterPro" id="IPR018721">
    <property type="entry name" value="DUF2252"/>
</dbReference>